<dbReference type="Pfam" id="PF01753">
    <property type="entry name" value="zf-MYND"/>
    <property type="match status" value="1"/>
</dbReference>
<proteinExistence type="predicted"/>
<evidence type="ECO:0000313" key="6">
    <source>
        <dbReference type="EMBL" id="GMI50214.1"/>
    </source>
</evidence>
<evidence type="ECO:0000256" key="1">
    <source>
        <dbReference type="ARBA" id="ARBA00022723"/>
    </source>
</evidence>
<comment type="caution">
    <text evidence="6">The sequence shown here is derived from an EMBL/GenBank/DDBJ whole genome shotgun (WGS) entry which is preliminary data.</text>
</comment>
<dbReference type="InterPro" id="IPR002893">
    <property type="entry name" value="Znf_MYND"/>
</dbReference>
<keyword evidence="7" id="KW-1185">Reference proteome</keyword>
<sequence length="237" mass="26264">MLYPSTDLPAAPPRHDARPPVPEQCYRCGARGPKLVCPRCKVARYCNQECYKLDWKRPEKGGFHKLNCGTYSLLTRSNTLPPASLRPTVEASVLNRVRMYLSPIACLHHSLKGPGFVYLQSPHPLAAFAFPGPGLRDAHGPVHASRAGSRSLVLTYVPIGEFPQLTRDDFEVAEALPHLTGALKGMDPREHVLLLVKFRCGFLGVLKTVVVLGYDVCLKLAEDYKGQETYQLDIDDV</sequence>
<organism evidence="6 7">
    <name type="scientific">Tetraparma gracilis</name>
    <dbReference type="NCBI Taxonomy" id="2962635"/>
    <lineage>
        <taxon>Eukaryota</taxon>
        <taxon>Sar</taxon>
        <taxon>Stramenopiles</taxon>
        <taxon>Ochrophyta</taxon>
        <taxon>Bolidophyceae</taxon>
        <taxon>Parmales</taxon>
        <taxon>Triparmaceae</taxon>
        <taxon>Tetraparma</taxon>
    </lineage>
</organism>
<gene>
    <name evidence="6" type="ORF">TeGR_g12014</name>
</gene>
<dbReference type="SUPFAM" id="SSF144232">
    <property type="entry name" value="HIT/MYND zinc finger-like"/>
    <property type="match status" value="1"/>
</dbReference>
<keyword evidence="2 4" id="KW-0863">Zinc-finger</keyword>
<accession>A0ABQ6N8E5</accession>
<dbReference type="EMBL" id="BRYB01006495">
    <property type="protein sequence ID" value="GMI50214.1"/>
    <property type="molecule type" value="Genomic_DNA"/>
</dbReference>
<dbReference type="Proteomes" id="UP001165060">
    <property type="component" value="Unassembled WGS sequence"/>
</dbReference>
<evidence type="ECO:0000256" key="4">
    <source>
        <dbReference type="PROSITE-ProRule" id="PRU00134"/>
    </source>
</evidence>
<evidence type="ECO:0000313" key="7">
    <source>
        <dbReference type="Proteomes" id="UP001165060"/>
    </source>
</evidence>
<name>A0ABQ6N8E5_9STRA</name>
<evidence type="ECO:0000256" key="3">
    <source>
        <dbReference type="ARBA" id="ARBA00022833"/>
    </source>
</evidence>
<evidence type="ECO:0000256" key="2">
    <source>
        <dbReference type="ARBA" id="ARBA00022771"/>
    </source>
</evidence>
<reference evidence="6 7" key="1">
    <citation type="journal article" date="2023" name="Commun. Biol.">
        <title>Genome analysis of Parmales, the sister group of diatoms, reveals the evolutionary specialization of diatoms from phago-mixotrophs to photoautotrophs.</title>
        <authorList>
            <person name="Ban H."/>
            <person name="Sato S."/>
            <person name="Yoshikawa S."/>
            <person name="Yamada K."/>
            <person name="Nakamura Y."/>
            <person name="Ichinomiya M."/>
            <person name="Sato N."/>
            <person name="Blanc-Mathieu R."/>
            <person name="Endo H."/>
            <person name="Kuwata A."/>
            <person name="Ogata H."/>
        </authorList>
    </citation>
    <scope>NUCLEOTIDE SEQUENCE [LARGE SCALE GENOMIC DNA]</scope>
</reference>
<feature type="domain" description="MYND-type" evidence="5">
    <location>
        <begin position="25"/>
        <end position="68"/>
    </location>
</feature>
<dbReference type="Gene3D" id="6.10.140.2220">
    <property type="match status" value="1"/>
</dbReference>
<dbReference type="PROSITE" id="PS50865">
    <property type="entry name" value="ZF_MYND_2"/>
    <property type="match status" value="1"/>
</dbReference>
<evidence type="ECO:0000259" key="5">
    <source>
        <dbReference type="PROSITE" id="PS50865"/>
    </source>
</evidence>
<keyword evidence="3" id="KW-0862">Zinc</keyword>
<protein>
    <recommendedName>
        <fullName evidence="5">MYND-type domain-containing protein</fullName>
    </recommendedName>
</protein>
<keyword evidence="1" id="KW-0479">Metal-binding</keyword>